<gene>
    <name evidence="2" type="ORF">GCM10022254_52740</name>
</gene>
<name>A0ABP8CEK9_9ACTN</name>
<organism evidence="2 3">
    <name type="scientific">Actinomadura meridiana</name>
    <dbReference type="NCBI Taxonomy" id="559626"/>
    <lineage>
        <taxon>Bacteria</taxon>
        <taxon>Bacillati</taxon>
        <taxon>Actinomycetota</taxon>
        <taxon>Actinomycetes</taxon>
        <taxon>Streptosporangiales</taxon>
        <taxon>Thermomonosporaceae</taxon>
        <taxon>Actinomadura</taxon>
    </lineage>
</organism>
<evidence type="ECO:0000313" key="2">
    <source>
        <dbReference type="EMBL" id="GAA4238118.1"/>
    </source>
</evidence>
<reference evidence="3" key="1">
    <citation type="journal article" date="2019" name="Int. J. Syst. Evol. Microbiol.">
        <title>The Global Catalogue of Microorganisms (GCM) 10K type strain sequencing project: providing services to taxonomists for standard genome sequencing and annotation.</title>
        <authorList>
            <consortium name="The Broad Institute Genomics Platform"/>
            <consortium name="The Broad Institute Genome Sequencing Center for Infectious Disease"/>
            <person name="Wu L."/>
            <person name="Ma J."/>
        </authorList>
    </citation>
    <scope>NUCLEOTIDE SEQUENCE [LARGE SCALE GENOMIC DNA]</scope>
    <source>
        <strain evidence="3">JCM 17440</strain>
    </source>
</reference>
<sequence>MPDWVEATLLALDAYQQHLLGDLPNGHRTDRAEAQGVLHSLVVDLVRYGEGNRLDVSDLIHSLVQAQIDRGGALSNPRYSFRLNTEVQFHDREAEHHRGFITELGSRGRVEDAECVLRVPGIIDPQRTRTSQLEPASRMVPQWTRTCGIVFSALEAEDALIEIITRLPQGHEADPQMRADAAELSTALALWSGIEPERVLHHVRHLAGDHPYPPDDRSFAARRAAIAFPNNIAALLAGEQDHPVPSSRPDPPHSSSRPRGL</sequence>
<keyword evidence="3" id="KW-1185">Reference proteome</keyword>
<dbReference type="RefSeq" id="WP_344901437.1">
    <property type="nucleotide sequence ID" value="NZ_BAABAS010000020.1"/>
</dbReference>
<evidence type="ECO:0000313" key="3">
    <source>
        <dbReference type="Proteomes" id="UP001501710"/>
    </source>
</evidence>
<dbReference type="Proteomes" id="UP001501710">
    <property type="component" value="Unassembled WGS sequence"/>
</dbReference>
<comment type="caution">
    <text evidence="2">The sequence shown here is derived from an EMBL/GenBank/DDBJ whole genome shotgun (WGS) entry which is preliminary data.</text>
</comment>
<protein>
    <submittedName>
        <fullName evidence="2">Uncharacterized protein</fullName>
    </submittedName>
</protein>
<accession>A0ABP8CEK9</accession>
<proteinExistence type="predicted"/>
<evidence type="ECO:0000256" key="1">
    <source>
        <dbReference type="SAM" id="MobiDB-lite"/>
    </source>
</evidence>
<dbReference type="EMBL" id="BAABAS010000020">
    <property type="protein sequence ID" value="GAA4238118.1"/>
    <property type="molecule type" value="Genomic_DNA"/>
</dbReference>
<feature type="region of interest" description="Disordered" evidence="1">
    <location>
        <begin position="237"/>
        <end position="261"/>
    </location>
</feature>